<gene>
    <name evidence="1" type="ORF">MIZ03_4744</name>
</gene>
<sequence>MQRHEFADAGLLAQFYMKNWPLAQVHQAQEAILFIALR</sequence>
<proteinExistence type="predicted"/>
<keyword evidence="2" id="KW-1185">Reference proteome</keyword>
<protein>
    <submittedName>
        <fullName evidence="1">Uncharacterized protein</fullName>
    </submittedName>
</protein>
<evidence type="ECO:0000313" key="2">
    <source>
        <dbReference type="Proteomes" id="UP000824366"/>
    </source>
</evidence>
<dbReference type="Proteomes" id="UP000824366">
    <property type="component" value="Chromosome"/>
</dbReference>
<evidence type="ECO:0000313" key="1">
    <source>
        <dbReference type="EMBL" id="BCO29820.1"/>
    </source>
</evidence>
<accession>A0ABN6DCX9</accession>
<dbReference type="EMBL" id="AP024238">
    <property type="protein sequence ID" value="BCO29820.1"/>
    <property type="molecule type" value="Genomic_DNA"/>
</dbReference>
<organism evidence="1 2">
    <name type="scientific">Rhodoferax lithotrophicus</name>
    <dbReference type="NCBI Taxonomy" id="2798804"/>
    <lineage>
        <taxon>Bacteria</taxon>
        <taxon>Pseudomonadati</taxon>
        <taxon>Pseudomonadota</taxon>
        <taxon>Betaproteobacteria</taxon>
        <taxon>Burkholderiales</taxon>
        <taxon>Comamonadaceae</taxon>
        <taxon>Rhodoferax</taxon>
    </lineage>
</organism>
<name>A0ABN6DCX9_9BURK</name>
<reference evidence="1 2" key="1">
    <citation type="journal article" date="2021" name="Microbiol. Spectr.">
        <title>A Single Bacterium Capable of Oxidation and Reduction of Iron at Circumneutral pH.</title>
        <authorList>
            <person name="Kato S."/>
            <person name="Ohkuma M."/>
        </authorList>
    </citation>
    <scope>NUCLEOTIDE SEQUENCE [LARGE SCALE GENOMIC DNA]</scope>
    <source>
        <strain evidence="1 2">MIZ03</strain>
    </source>
</reference>